<evidence type="ECO:0000313" key="2">
    <source>
        <dbReference type="EMBL" id="SED57331.1"/>
    </source>
</evidence>
<organism evidence="2 3">
    <name type="scientific">Rhodococcus koreensis</name>
    <dbReference type="NCBI Taxonomy" id="99653"/>
    <lineage>
        <taxon>Bacteria</taxon>
        <taxon>Bacillati</taxon>
        <taxon>Actinomycetota</taxon>
        <taxon>Actinomycetes</taxon>
        <taxon>Mycobacteriales</taxon>
        <taxon>Nocardiaceae</taxon>
        <taxon>Rhodococcus</taxon>
    </lineage>
</organism>
<evidence type="ECO:0000313" key="3">
    <source>
        <dbReference type="Proteomes" id="UP000183561"/>
    </source>
</evidence>
<sequence length="101" mass="10796">MNSTHLHQNNSHTSISSWKRFSTAAVATAALGVIPAGTAAATTAAATPVAAVVAPGTPRDHDNTMQQQSRHDRQRDQRQDRRTETTIGDQILAGWHSSTPV</sequence>
<protein>
    <submittedName>
        <fullName evidence="2">Uncharacterized protein</fullName>
    </submittedName>
</protein>
<proteinExistence type="predicted"/>
<dbReference type="EMBL" id="FNSV01000005">
    <property type="protein sequence ID" value="SED57331.1"/>
    <property type="molecule type" value="Genomic_DNA"/>
</dbReference>
<feature type="compositionally biased region" description="Basic and acidic residues" evidence="1">
    <location>
        <begin position="58"/>
        <end position="84"/>
    </location>
</feature>
<feature type="region of interest" description="Disordered" evidence="1">
    <location>
        <begin position="54"/>
        <end position="101"/>
    </location>
</feature>
<keyword evidence="3" id="KW-1185">Reference proteome</keyword>
<dbReference type="OrthoDB" id="10004240at2"/>
<evidence type="ECO:0000256" key="1">
    <source>
        <dbReference type="SAM" id="MobiDB-lite"/>
    </source>
</evidence>
<gene>
    <name evidence="2" type="ORF">SAMN04490239_8828</name>
</gene>
<dbReference type="Proteomes" id="UP000183561">
    <property type="component" value="Unassembled WGS sequence"/>
</dbReference>
<name>A0A1H5BT12_9NOCA</name>
<accession>A0A1H5BT12</accession>
<reference evidence="3" key="1">
    <citation type="submission" date="2016-10" db="EMBL/GenBank/DDBJ databases">
        <authorList>
            <person name="Varghese N."/>
            <person name="Submissions S."/>
        </authorList>
    </citation>
    <scope>NUCLEOTIDE SEQUENCE [LARGE SCALE GENOMIC DNA]</scope>
    <source>
        <strain evidence="3">DSM 44498</strain>
    </source>
</reference>
<dbReference type="RefSeq" id="WP_072941326.1">
    <property type="nucleotide sequence ID" value="NZ_FNSV01000005.1"/>
</dbReference>
<dbReference type="AlphaFoldDB" id="A0A1H5BT12"/>